<dbReference type="EMBL" id="JAAGNZ010000006">
    <property type="protein sequence ID" value="NEU70614.1"/>
    <property type="molecule type" value="Genomic_DNA"/>
</dbReference>
<dbReference type="AlphaFoldDB" id="A0A6M0IRB4"/>
<evidence type="ECO:0000313" key="1">
    <source>
        <dbReference type="EMBL" id="NEU70614.1"/>
    </source>
</evidence>
<keyword evidence="2" id="KW-1185">Reference proteome</keyword>
<dbReference type="Proteomes" id="UP000477386">
    <property type="component" value="Unassembled WGS sequence"/>
</dbReference>
<protein>
    <submittedName>
        <fullName evidence="1">Uncharacterized protein</fullName>
    </submittedName>
</protein>
<organism evidence="1 2">
    <name type="scientific">Spirosoma agri</name>
    <dbReference type="NCBI Taxonomy" id="1987381"/>
    <lineage>
        <taxon>Bacteria</taxon>
        <taxon>Pseudomonadati</taxon>
        <taxon>Bacteroidota</taxon>
        <taxon>Cytophagia</taxon>
        <taxon>Cytophagales</taxon>
        <taxon>Cytophagaceae</taxon>
        <taxon>Spirosoma</taxon>
    </lineage>
</organism>
<reference evidence="1 2" key="1">
    <citation type="submission" date="2020-02" db="EMBL/GenBank/DDBJ databases">
        <title>Draft genome sequence of two Spirosoma agri KCTC 52727 and Spirosoma terrae KCTC 52035.</title>
        <authorList>
            <person name="Rojas J."/>
            <person name="Ambika Manirajan B."/>
            <person name="Ratering S."/>
            <person name="Suarez C."/>
            <person name="Schnell S."/>
        </authorList>
    </citation>
    <scope>NUCLEOTIDE SEQUENCE [LARGE SCALE GENOMIC DNA]</scope>
    <source>
        <strain evidence="1 2">KCTC 52727</strain>
    </source>
</reference>
<dbReference type="RefSeq" id="WP_164043926.1">
    <property type="nucleotide sequence ID" value="NZ_JAAGNZ010000006.1"/>
</dbReference>
<proteinExistence type="predicted"/>
<evidence type="ECO:0000313" key="2">
    <source>
        <dbReference type="Proteomes" id="UP000477386"/>
    </source>
</evidence>
<comment type="caution">
    <text evidence="1">The sequence shown here is derived from an EMBL/GenBank/DDBJ whole genome shotgun (WGS) entry which is preliminary data.</text>
</comment>
<accession>A0A6M0IRB4</accession>
<gene>
    <name evidence="1" type="ORF">GK091_27360</name>
</gene>
<sequence>MISQSTMISFATDRTGKQAVTNQMTYVINIEDGGGKEFYLAPDGKLIGLASNDTQEPQEFKAIKLALKKMDQLRPKYPPVCRIYAVERVEFNDRRQLLQKPQS</sequence>
<name>A0A6M0IRB4_9BACT</name>